<dbReference type="KEGG" id="psul:AU252_05050"/>
<dbReference type="Proteomes" id="UP000065151">
    <property type="component" value="Chromosome"/>
</dbReference>
<name>A0A0U3PEG4_9MICC</name>
<evidence type="ECO:0000313" key="1">
    <source>
        <dbReference type="EMBL" id="ALV40616.1"/>
    </source>
</evidence>
<organism evidence="1">
    <name type="scientific">Pseudarthrobacter sulfonivorans</name>
    <dbReference type="NCBI Taxonomy" id="121292"/>
    <lineage>
        <taxon>Bacteria</taxon>
        <taxon>Bacillati</taxon>
        <taxon>Actinomycetota</taxon>
        <taxon>Actinomycetes</taxon>
        <taxon>Micrococcales</taxon>
        <taxon>Micrococcaceae</taxon>
        <taxon>Pseudarthrobacter</taxon>
    </lineage>
</organism>
<proteinExistence type="predicted"/>
<sequence>MEVGQLAALGVVGVDVGAHLKQSGRFGVAQLFKAKVLRFGQRRDMRLDVRVGAVVNERNASRVADEP</sequence>
<dbReference type="EMBL" id="CP013747">
    <property type="protein sequence ID" value="ALV40616.1"/>
    <property type="molecule type" value="Genomic_DNA"/>
</dbReference>
<gene>
    <name evidence="1" type="ORF">AU252_05050</name>
</gene>
<dbReference type="AlphaFoldDB" id="A0A0U3PEG4"/>
<accession>A0A0U3PEG4</accession>
<evidence type="ECO:0000313" key="2">
    <source>
        <dbReference type="Proteomes" id="UP000065151"/>
    </source>
</evidence>
<protein>
    <submittedName>
        <fullName evidence="1">Uncharacterized protein</fullName>
    </submittedName>
</protein>
<reference evidence="1 2" key="1">
    <citation type="submission" date="2015-12" db="EMBL/GenBank/DDBJ databases">
        <authorList>
            <person name="Shamseldin A."/>
            <person name="Moawad H."/>
            <person name="Abd El-Rahim W.M."/>
            <person name="Sadowsky M.J."/>
        </authorList>
    </citation>
    <scope>NUCLEOTIDE SEQUENCE [LARGE SCALE GENOMIC DNA]</scope>
    <source>
        <strain evidence="1 2">Ar51</strain>
    </source>
</reference>